<protein>
    <submittedName>
        <fullName evidence="1">Uncharacterized protein</fullName>
    </submittedName>
</protein>
<accession>A0A645J4I0</accession>
<dbReference type="AlphaFoldDB" id="A0A645J4I0"/>
<proteinExistence type="predicted"/>
<evidence type="ECO:0000313" key="1">
    <source>
        <dbReference type="EMBL" id="MPN54383.1"/>
    </source>
</evidence>
<sequence length="110" mass="12130">MGVFGKGEKSLQTPTATIGIRGTACYIEATAAQVYFCLCYGEAEIRAPGETAILETIATTYHDHPLYLNADRQRMMVPARVINHTDAELILLESLVGRIPPFVGLGYHRY</sequence>
<organism evidence="1">
    <name type="scientific">bioreactor metagenome</name>
    <dbReference type="NCBI Taxonomy" id="1076179"/>
    <lineage>
        <taxon>unclassified sequences</taxon>
        <taxon>metagenomes</taxon>
        <taxon>ecological metagenomes</taxon>
    </lineage>
</organism>
<comment type="caution">
    <text evidence="1">The sequence shown here is derived from an EMBL/GenBank/DDBJ whole genome shotgun (WGS) entry which is preliminary data.</text>
</comment>
<name>A0A645J4I0_9ZZZZ</name>
<dbReference type="EMBL" id="VSSQ01122560">
    <property type="protein sequence ID" value="MPN54383.1"/>
    <property type="molecule type" value="Genomic_DNA"/>
</dbReference>
<reference evidence="1" key="1">
    <citation type="submission" date="2019-08" db="EMBL/GenBank/DDBJ databases">
        <authorList>
            <person name="Kucharzyk K."/>
            <person name="Murdoch R.W."/>
            <person name="Higgins S."/>
            <person name="Loffler F."/>
        </authorList>
    </citation>
    <scope>NUCLEOTIDE SEQUENCE</scope>
</reference>
<gene>
    <name evidence="1" type="ORF">SDC9_202053</name>
</gene>